<dbReference type="OrthoDB" id="2247093at2759"/>
<feature type="compositionally biased region" description="Low complexity" evidence="1">
    <location>
        <begin position="299"/>
        <end position="335"/>
    </location>
</feature>
<evidence type="ECO:0000313" key="4">
    <source>
        <dbReference type="Proteomes" id="UP000799640"/>
    </source>
</evidence>
<feature type="region of interest" description="Disordered" evidence="1">
    <location>
        <begin position="577"/>
        <end position="679"/>
    </location>
</feature>
<feature type="region of interest" description="Disordered" evidence="1">
    <location>
        <begin position="521"/>
        <end position="564"/>
    </location>
</feature>
<feature type="compositionally biased region" description="Pro residues" evidence="1">
    <location>
        <begin position="56"/>
        <end position="72"/>
    </location>
</feature>
<feature type="domain" description="BZIP" evidence="2">
    <location>
        <begin position="435"/>
        <end position="449"/>
    </location>
</feature>
<feature type="region of interest" description="Disordered" evidence="1">
    <location>
        <begin position="1"/>
        <end position="121"/>
    </location>
</feature>
<evidence type="ECO:0000256" key="1">
    <source>
        <dbReference type="SAM" id="MobiDB-lite"/>
    </source>
</evidence>
<dbReference type="PROSITE" id="PS00036">
    <property type="entry name" value="BZIP_BASIC"/>
    <property type="match status" value="1"/>
</dbReference>
<accession>A0A6G1I3E1</accession>
<dbReference type="AlphaFoldDB" id="A0A6G1I3E1"/>
<feature type="compositionally biased region" description="Basic and acidic residues" evidence="1">
    <location>
        <begin position="20"/>
        <end position="29"/>
    </location>
</feature>
<feature type="compositionally biased region" description="Low complexity" evidence="1">
    <location>
        <begin position="600"/>
        <end position="622"/>
    </location>
</feature>
<feature type="compositionally biased region" description="Pro residues" evidence="1">
    <location>
        <begin position="281"/>
        <end position="290"/>
    </location>
</feature>
<organism evidence="3 4">
    <name type="scientific">Trichodelitschia bisporula</name>
    <dbReference type="NCBI Taxonomy" id="703511"/>
    <lineage>
        <taxon>Eukaryota</taxon>
        <taxon>Fungi</taxon>
        <taxon>Dikarya</taxon>
        <taxon>Ascomycota</taxon>
        <taxon>Pezizomycotina</taxon>
        <taxon>Dothideomycetes</taxon>
        <taxon>Dothideomycetes incertae sedis</taxon>
        <taxon>Phaeotrichales</taxon>
        <taxon>Phaeotrichaceae</taxon>
        <taxon>Trichodelitschia</taxon>
    </lineage>
</organism>
<evidence type="ECO:0000313" key="3">
    <source>
        <dbReference type="EMBL" id="KAF2402782.1"/>
    </source>
</evidence>
<evidence type="ECO:0000259" key="2">
    <source>
        <dbReference type="PROSITE" id="PS00036"/>
    </source>
</evidence>
<dbReference type="Proteomes" id="UP000799640">
    <property type="component" value="Unassembled WGS sequence"/>
</dbReference>
<feature type="compositionally biased region" description="Polar residues" evidence="1">
    <location>
        <begin position="255"/>
        <end position="267"/>
    </location>
</feature>
<name>A0A6G1I3E1_9PEZI</name>
<proteinExistence type="predicted"/>
<feature type="compositionally biased region" description="Pro residues" evidence="1">
    <location>
        <begin position="625"/>
        <end position="641"/>
    </location>
</feature>
<sequence length="679" mass="72041">MSSHGSGSTAGAGTVTRPPTSRDQEHDQQHQQQQQQLHTSPHAQSLQAESPSFATSPPPPRNAAPSPGPHPFSPEFRSRMSGQRAPSPLQQHQRAFASLSPRRSSDGGFTDTRGPASSSRALDVLSILNPPSQAELELENHARRRSAAQVEGHQGQRPAIHRPAGTPPAIATDIQYIPGTAQAGAGELSPLGGNGRGRRILTPVSPRIIRGSSFSRFGLAAGTATGTINASENLFLSPITRADGAPGFGSLTQVVSSATTQGSNLPPNSAPHRSSFALPSAPTPTPPGPGLGPIHSRRASLSAAASSAPSISSARASPSPSYSSYGQASGQASPSLPHPGMASLGASVSGQSSHGSYRGPGSHVELESESGSHQGNYAGHMQMRQNQHQQGGSPYGIPLVPSGMNNIQLITINTTRGTTQLPVDVHAASKQADEKRKRNAGASARFRARRKEKEIIAATTIARLENELAMARDEAEFYQLQSNTFAAKLQSMGQGQYVEQQPKMAKRRYDMPDANEIKASLDDMSEEGGSGGEQMHGGYSRDTSMGFEAERPATRRRTESYVEPAGVASVAATHGNYTHTAHPYAPPPAPPQVYGGYGPNGPQQQQQQPPQGQLQHHQSPGQRHPLPPPHQVGPAGPPGFPTYPHQQGHPAHQQQQQQQQQHLKQEPGYELPHRWQPSR</sequence>
<feature type="compositionally biased region" description="Polar residues" evidence="1">
    <location>
        <begin position="37"/>
        <end position="55"/>
    </location>
</feature>
<feature type="compositionally biased region" description="Polar residues" evidence="1">
    <location>
        <begin position="346"/>
        <end position="355"/>
    </location>
</feature>
<dbReference type="GO" id="GO:0003700">
    <property type="term" value="F:DNA-binding transcription factor activity"/>
    <property type="evidence" value="ECO:0007669"/>
    <property type="project" value="InterPro"/>
</dbReference>
<protein>
    <recommendedName>
        <fullName evidence="2">BZIP domain-containing protein</fullName>
    </recommendedName>
</protein>
<feature type="compositionally biased region" description="Basic and acidic residues" evidence="1">
    <location>
        <begin position="663"/>
        <end position="673"/>
    </location>
</feature>
<reference evidence="3" key="1">
    <citation type="journal article" date="2020" name="Stud. Mycol.">
        <title>101 Dothideomycetes genomes: a test case for predicting lifestyles and emergence of pathogens.</title>
        <authorList>
            <person name="Haridas S."/>
            <person name="Albert R."/>
            <person name="Binder M."/>
            <person name="Bloem J."/>
            <person name="Labutti K."/>
            <person name="Salamov A."/>
            <person name="Andreopoulos B."/>
            <person name="Baker S."/>
            <person name="Barry K."/>
            <person name="Bills G."/>
            <person name="Bluhm B."/>
            <person name="Cannon C."/>
            <person name="Castanera R."/>
            <person name="Culley D."/>
            <person name="Daum C."/>
            <person name="Ezra D."/>
            <person name="Gonzalez J."/>
            <person name="Henrissat B."/>
            <person name="Kuo A."/>
            <person name="Liang C."/>
            <person name="Lipzen A."/>
            <person name="Lutzoni F."/>
            <person name="Magnuson J."/>
            <person name="Mondo S."/>
            <person name="Nolan M."/>
            <person name="Ohm R."/>
            <person name="Pangilinan J."/>
            <person name="Park H.-J."/>
            <person name="Ramirez L."/>
            <person name="Alfaro M."/>
            <person name="Sun H."/>
            <person name="Tritt A."/>
            <person name="Yoshinaga Y."/>
            <person name="Zwiers L.-H."/>
            <person name="Turgeon B."/>
            <person name="Goodwin S."/>
            <person name="Spatafora J."/>
            <person name="Crous P."/>
            <person name="Grigoriev I."/>
        </authorList>
    </citation>
    <scope>NUCLEOTIDE SEQUENCE</scope>
    <source>
        <strain evidence="3">CBS 262.69</strain>
    </source>
</reference>
<dbReference type="InterPro" id="IPR004827">
    <property type="entry name" value="bZIP"/>
</dbReference>
<feature type="compositionally biased region" description="Basic and acidic residues" evidence="1">
    <location>
        <begin position="548"/>
        <end position="560"/>
    </location>
</feature>
<feature type="compositionally biased region" description="Low complexity" evidence="1">
    <location>
        <begin position="645"/>
        <end position="662"/>
    </location>
</feature>
<keyword evidence="4" id="KW-1185">Reference proteome</keyword>
<dbReference type="EMBL" id="ML996690">
    <property type="protein sequence ID" value="KAF2402782.1"/>
    <property type="molecule type" value="Genomic_DNA"/>
</dbReference>
<feature type="compositionally biased region" description="Low complexity" evidence="1">
    <location>
        <begin position="1"/>
        <end position="14"/>
    </location>
</feature>
<gene>
    <name evidence="3" type="ORF">EJ06DRAFT_519803</name>
</gene>
<feature type="region of interest" description="Disordered" evidence="1">
    <location>
        <begin position="255"/>
        <end position="377"/>
    </location>
</feature>